<evidence type="ECO:0000313" key="2">
    <source>
        <dbReference type="Proteomes" id="UP000078551"/>
    </source>
</evidence>
<name>A0ABN4QFR5_9HYPH</name>
<reference evidence="1 2" key="1">
    <citation type="submission" date="2015-11" db="EMBL/GenBank/DDBJ databases">
        <title>The limits of bacterial species coexistence and the symbiotic plasmid transference in sympatric Rhizobium populations.</title>
        <authorList>
            <person name="Perez-Carrascal O.M."/>
            <person name="VanInsberghe D."/>
            <person name="Juarez S."/>
            <person name="Polz M.F."/>
            <person name="Vinuesa P."/>
            <person name="Gonzalez V."/>
        </authorList>
    </citation>
    <scope>NUCLEOTIDE SEQUENCE [LARGE SCALE GENOMIC DNA]</scope>
    <source>
        <strain evidence="1 2">N771</strain>
    </source>
</reference>
<evidence type="ECO:0000313" key="1">
    <source>
        <dbReference type="EMBL" id="ANL84380.1"/>
    </source>
</evidence>
<organism evidence="1 2">
    <name type="scientific">Rhizobium phaseoli</name>
    <dbReference type="NCBI Taxonomy" id="396"/>
    <lineage>
        <taxon>Bacteria</taxon>
        <taxon>Pseudomonadati</taxon>
        <taxon>Pseudomonadota</taxon>
        <taxon>Alphaproteobacteria</taxon>
        <taxon>Hyphomicrobiales</taxon>
        <taxon>Rhizobiaceae</taxon>
        <taxon>Rhizobium/Agrobacterium group</taxon>
        <taxon>Rhizobium</taxon>
    </lineage>
</organism>
<sequence>MKGGSSLRHRDLFRDKAIERESHLIERSDETAIWRAFRILGMTLSSYAKVTDMTRQFPLLSWAAILRP</sequence>
<accession>A0ABN4QFR5</accession>
<keyword evidence="2" id="KW-1185">Reference proteome</keyword>
<protein>
    <submittedName>
        <fullName evidence="1">Uncharacterized protein</fullName>
    </submittedName>
</protein>
<dbReference type="Proteomes" id="UP000078551">
    <property type="component" value="Chromosome"/>
</dbReference>
<dbReference type="EMBL" id="CP013568">
    <property type="protein sequence ID" value="ANL84380.1"/>
    <property type="molecule type" value="Genomic_DNA"/>
</dbReference>
<gene>
    <name evidence="1" type="ORF">AMC81_CH01577</name>
</gene>
<proteinExistence type="predicted"/>